<dbReference type="PANTHER" id="PTHR31064">
    <property type="entry name" value="POTASSIUM TRANSPORT PROTEIN DDB_G0292412-RELATED"/>
    <property type="match status" value="1"/>
</dbReference>
<dbReference type="PANTHER" id="PTHR31064:SF30">
    <property type="entry name" value="HIGH-AFFINITY POTASSIUM TRANSPORT PROTEIN-RELATED"/>
    <property type="match status" value="1"/>
</dbReference>
<evidence type="ECO:0000256" key="3">
    <source>
        <dbReference type="ARBA" id="ARBA00022692"/>
    </source>
</evidence>
<evidence type="ECO:0000256" key="8">
    <source>
        <dbReference type="SAM" id="Phobius"/>
    </source>
</evidence>
<feature type="transmembrane region" description="Helical" evidence="8">
    <location>
        <begin position="49"/>
        <end position="72"/>
    </location>
</feature>
<dbReference type="CDD" id="cd00201">
    <property type="entry name" value="WW"/>
    <property type="match status" value="1"/>
</dbReference>
<sequence>MIIIIFFMILAGNTAFPICLRFFIWLLSKVVGKRSHETLSFLLDHPRRCFIYLFPSHQTWFLLIVLVTMVITDWVSFMVLDIGNEVFEAIPVGTRIAIGLLQAGAVRAAGFATISLSALAPAVKVLYVTMMYVAVYPIALSVRATNVYEEQSLGVYLDGEGDEEEPNGPSSVSAWGSYLAWHARRQLSFDMWWLAVALWLLCIIERGEIMNPESEHWFDIFTIIFELVSAYGTVGLSLGLPTANYSFSGALRPLSKLVICLVMLRGRHRGLPHAIDRAVVLPWELMGRQGQNRSHNGLDTLGNRQSMTGEPGSSLEGHSSSRAPAAIHSGVDLKHRTNTILSPVHEVLTPVTSVTGTPRATFIDSPGRLRGNIQQVTVAFVIKNRIIGSWSTSVVKEPRLDCSINSPFSSMAQPVNVAAESAPFIDNPRLWEGLPSQTNRYDDVFAGPRAARTMIPGSHSALANIDGDSRPHLLAVPDGWIEYIHPVEGRPYYYNSELRIVTETYLRHPNQLTFIEEWYAVFRELRNRVLPSAANLDVFLDCDGRNTCRYYMIDHSNRTICWLRQRQTSDIGIADVRSVLGLRALLFEEYWTHLEYVPKNENHLGGVRSELQGALASCLLDHMTSEGSTSPFTKTECKSYLFSLNQAAESGHMLYLNWSIARIMGLLVHSRNVNLYGQYGARLDRTATVEGRRHPPRSEGYMYKSVLLGGGPVIHLSRLENLWVDRIIYTHHWRGLLNDLNEEWSMAVAGAGVMWASNMVFVASPSVDIITKTFCGISAIAAGVTGVFTLHMIREHRSLGKYAAHAANYFQLYESHTTGLQGLSIKYSVPWAGVMWSFGVKCTSVPPPSRYEIAISRDN</sequence>
<keyword evidence="5" id="KW-0406">Ion transport</keyword>
<evidence type="ECO:0000313" key="10">
    <source>
        <dbReference type="Proteomes" id="UP000059188"/>
    </source>
</evidence>
<dbReference type="GO" id="GO:0005886">
    <property type="term" value="C:plasma membrane"/>
    <property type="evidence" value="ECO:0007669"/>
    <property type="project" value="TreeGrafter"/>
</dbReference>
<name>A0A0B7F6K9_THACB</name>
<dbReference type="STRING" id="1108050.A0A0B7F6K9"/>
<protein>
    <submittedName>
        <fullName evidence="9">High-affinity potassium transport protein</fullName>
    </submittedName>
</protein>
<dbReference type="AlphaFoldDB" id="A0A0B7F6K9"/>
<keyword evidence="4 8" id="KW-1133">Transmembrane helix</keyword>
<dbReference type="EMBL" id="LN679109">
    <property type="protein sequence ID" value="CEL52544.1"/>
    <property type="molecule type" value="Genomic_DNA"/>
</dbReference>
<evidence type="ECO:0000256" key="1">
    <source>
        <dbReference type="ARBA" id="ARBA00004141"/>
    </source>
</evidence>
<organism evidence="9 10">
    <name type="scientific">Thanatephorus cucumeris (strain AG1-IB / isolate 7/3/14)</name>
    <name type="common">Lettuce bottom rot fungus</name>
    <name type="synonym">Rhizoctonia solani</name>
    <dbReference type="NCBI Taxonomy" id="1108050"/>
    <lineage>
        <taxon>Eukaryota</taxon>
        <taxon>Fungi</taxon>
        <taxon>Dikarya</taxon>
        <taxon>Basidiomycota</taxon>
        <taxon>Agaricomycotina</taxon>
        <taxon>Agaricomycetes</taxon>
        <taxon>Cantharellales</taxon>
        <taxon>Ceratobasidiaceae</taxon>
        <taxon>Rhizoctonia</taxon>
        <taxon>Rhizoctonia solani AG-1</taxon>
    </lineage>
</organism>
<evidence type="ECO:0000256" key="2">
    <source>
        <dbReference type="ARBA" id="ARBA00022448"/>
    </source>
</evidence>
<gene>
    <name evidence="9" type="ORF">RSOLAG1IB_05748</name>
</gene>
<dbReference type="GO" id="GO:0140107">
    <property type="term" value="F:high-affinity potassium ion transmembrane transporter activity"/>
    <property type="evidence" value="ECO:0007669"/>
    <property type="project" value="TreeGrafter"/>
</dbReference>
<dbReference type="Pfam" id="PF02386">
    <property type="entry name" value="TrkH"/>
    <property type="match status" value="1"/>
</dbReference>
<dbReference type="InterPro" id="IPR051143">
    <property type="entry name" value="TrkH_K-transport"/>
</dbReference>
<feature type="compositionally biased region" description="Polar residues" evidence="7">
    <location>
        <begin position="291"/>
        <end position="308"/>
    </location>
</feature>
<keyword evidence="6 8" id="KW-0472">Membrane</keyword>
<dbReference type="GO" id="GO:0030007">
    <property type="term" value="P:intracellular potassium ion homeostasis"/>
    <property type="evidence" value="ECO:0007669"/>
    <property type="project" value="TreeGrafter"/>
</dbReference>
<accession>A0A0B7F6K9</accession>
<evidence type="ECO:0000256" key="6">
    <source>
        <dbReference type="ARBA" id="ARBA00023136"/>
    </source>
</evidence>
<evidence type="ECO:0000256" key="4">
    <source>
        <dbReference type="ARBA" id="ARBA00022989"/>
    </source>
</evidence>
<feature type="transmembrane region" description="Helical" evidence="8">
    <location>
        <begin position="125"/>
        <end position="144"/>
    </location>
</feature>
<feature type="region of interest" description="Disordered" evidence="7">
    <location>
        <begin position="291"/>
        <end position="321"/>
    </location>
</feature>
<dbReference type="InterPro" id="IPR001202">
    <property type="entry name" value="WW_dom"/>
</dbReference>
<dbReference type="Proteomes" id="UP000059188">
    <property type="component" value="Unassembled WGS sequence"/>
</dbReference>
<keyword evidence="10" id="KW-1185">Reference proteome</keyword>
<comment type="subcellular location">
    <subcellularLocation>
        <location evidence="1">Membrane</location>
        <topology evidence="1">Multi-pass membrane protein</topology>
    </subcellularLocation>
</comment>
<evidence type="ECO:0000256" key="5">
    <source>
        <dbReference type="ARBA" id="ARBA00023065"/>
    </source>
</evidence>
<evidence type="ECO:0000313" key="9">
    <source>
        <dbReference type="EMBL" id="CEL52544.1"/>
    </source>
</evidence>
<proteinExistence type="predicted"/>
<keyword evidence="3 8" id="KW-0812">Transmembrane</keyword>
<dbReference type="GO" id="GO:1990573">
    <property type="term" value="P:potassium ion import across plasma membrane"/>
    <property type="evidence" value="ECO:0007669"/>
    <property type="project" value="TreeGrafter"/>
</dbReference>
<reference evidence="9 10" key="1">
    <citation type="submission" date="2014-11" db="EMBL/GenBank/DDBJ databases">
        <authorList>
            <person name="Wibberg Daniel"/>
        </authorList>
    </citation>
    <scope>NUCLEOTIDE SEQUENCE [LARGE SCALE GENOMIC DNA]</scope>
    <source>
        <strain evidence="9">Rhizoctonia solani AG1-IB 7/3/14</strain>
    </source>
</reference>
<evidence type="ECO:0000256" key="7">
    <source>
        <dbReference type="SAM" id="MobiDB-lite"/>
    </source>
</evidence>
<keyword evidence="2" id="KW-0813">Transport</keyword>
<dbReference type="OrthoDB" id="2674421at2759"/>
<feature type="transmembrane region" description="Helical" evidence="8">
    <location>
        <begin position="6"/>
        <end position="28"/>
    </location>
</feature>
<dbReference type="InterPro" id="IPR003445">
    <property type="entry name" value="Cat_transpt"/>
</dbReference>